<comment type="caution">
    <text evidence="3">The sequence shown here is derived from an EMBL/GenBank/DDBJ whole genome shotgun (WGS) entry which is preliminary data.</text>
</comment>
<name>A0ABP8VX15_9ACTN</name>
<feature type="transmembrane region" description="Helical" evidence="2">
    <location>
        <begin position="40"/>
        <end position="59"/>
    </location>
</feature>
<organism evidence="3 4">
    <name type="scientific">Nocardioides nanhaiensis</name>
    <dbReference type="NCBI Taxonomy" id="1476871"/>
    <lineage>
        <taxon>Bacteria</taxon>
        <taxon>Bacillati</taxon>
        <taxon>Actinomycetota</taxon>
        <taxon>Actinomycetes</taxon>
        <taxon>Propionibacteriales</taxon>
        <taxon>Nocardioidaceae</taxon>
        <taxon>Nocardioides</taxon>
    </lineage>
</organism>
<keyword evidence="2" id="KW-1133">Transmembrane helix</keyword>
<keyword evidence="4" id="KW-1185">Reference proteome</keyword>
<sequence>MVNELRELMRENVGEPPPDHLDLGAVVGAGRRRVRTRRRLVTGGAALAVAAVVATGALLTPLGGAPGGDGRTDAAAGRGAPPAPDAPTITLADAEPAVEGRDYEVLTSHTNQNLNRDNGEYLEGTTDDGLVLFRDGPKLDRLYPTYSLLDPATGERDELPRLRIGQAQAWPLELSRERLVLLGNDESDVSGLDDLPLVAHVFDRGTREWSTIAWPDLPPVGFPSGDIGPDGRLYVGVPATQGGPPPGGWPVGEDGEADDSDAPGDTFRLWSVSLTDPADARDEGLSVGDVAFTDDAMVWTDSTNGEAGRVHVRDLATGEESSFDPRSGERCNLLGFGASGDRIVMGQYCGDYEGGVRDDRVQVLTTSGEQVVTLQDSGIDGHLPAGSEVVPVQSWGSTRRDPDAGYYAYDLASDRLLKLADAVSNFGVGGPTAGPREVMWHVPVNRRNGVTRYVGRLLD</sequence>
<dbReference type="Proteomes" id="UP001500621">
    <property type="component" value="Unassembled WGS sequence"/>
</dbReference>
<proteinExistence type="predicted"/>
<evidence type="ECO:0000313" key="3">
    <source>
        <dbReference type="EMBL" id="GAA4675101.1"/>
    </source>
</evidence>
<evidence type="ECO:0000256" key="2">
    <source>
        <dbReference type="SAM" id="Phobius"/>
    </source>
</evidence>
<protein>
    <submittedName>
        <fullName evidence="3">Uncharacterized protein</fullName>
    </submittedName>
</protein>
<keyword evidence="2" id="KW-0812">Transmembrane</keyword>
<gene>
    <name evidence="3" type="ORF">GCM10023226_10340</name>
</gene>
<keyword evidence="2" id="KW-0472">Membrane</keyword>
<dbReference type="SUPFAM" id="SSF101898">
    <property type="entry name" value="NHL repeat"/>
    <property type="match status" value="1"/>
</dbReference>
<evidence type="ECO:0000256" key="1">
    <source>
        <dbReference type="SAM" id="MobiDB-lite"/>
    </source>
</evidence>
<evidence type="ECO:0000313" key="4">
    <source>
        <dbReference type="Proteomes" id="UP001500621"/>
    </source>
</evidence>
<feature type="region of interest" description="Disordered" evidence="1">
    <location>
        <begin position="64"/>
        <end position="88"/>
    </location>
</feature>
<reference evidence="4" key="1">
    <citation type="journal article" date="2019" name="Int. J. Syst. Evol. Microbiol.">
        <title>The Global Catalogue of Microorganisms (GCM) 10K type strain sequencing project: providing services to taxonomists for standard genome sequencing and annotation.</title>
        <authorList>
            <consortium name="The Broad Institute Genomics Platform"/>
            <consortium name="The Broad Institute Genome Sequencing Center for Infectious Disease"/>
            <person name="Wu L."/>
            <person name="Ma J."/>
        </authorList>
    </citation>
    <scope>NUCLEOTIDE SEQUENCE [LARGE SCALE GENOMIC DNA]</scope>
    <source>
        <strain evidence="4">JCM 18127</strain>
    </source>
</reference>
<dbReference type="RefSeq" id="WP_345263316.1">
    <property type="nucleotide sequence ID" value="NZ_BAABIM010000001.1"/>
</dbReference>
<accession>A0ABP8VX15</accession>
<dbReference type="EMBL" id="BAABIM010000001">
    <property type="protein sequence ID" value="GAA4675101.1"/>
    <property type="molecule type" value="Genomic_DNA"/>
</dbReference>
<feature type="region of interest" description="Disordered" evidence="1">
    <location>
        <begin position="238"/>
        <end position="261"/>
    </location>
</feature>